<keyword evidence="1" id="KW-1133">Transmembrane helix</keyword>
<keyword evidence="1" id="KW-0472">Membrane</keyword>
<feature type="transmembrane region" description="Helical" evidence="1">
    <location>
        <begin position="21"/>
        <end position="45"/>
    </location>
</feature>
<feature type="transmembrane region" description="Helical" evidence="1">
    <location>
        <begin position="172"/>
        <end position="194"/>
    </location>
</feature>
<sequence length="291" mass="32729">MVSSDVTLDNWYSKPLNMDDIIAGGTLILLAMIFLPVSVIISFVLHRESHVITGFLYLFSASINNMFLLINYALCPDISRYGVVFHVLSHVAGGVDTLCGYLSSMSIQKAAQFHYLHIMLYVYAIFLLFKCNRQARNSFVTINTCNTTRPKIMQHWNIFAGISTSMRAETKLILPCICNAIIFLIGQVVITIGISEGRWTIWLILVLFTLTASTDSVTLLIFSGTVRKGTLIMLRDLFCCCNKKTNVVVIKDKFSDNAKNESIVGDRNVSENFPKILRFIVIGMVQFVKKK</sequence>
<feature type="transmembrane region" description="Helical" evidence="1">
    <location>
        <begin position="51"/>
        <end position="74"/>
    </location>
</feature>
<dbReference type="WBParaSite" id="maker-PairedContig_5569-snap-gene-0.19-mRNA-1">
    <property type="protein sequence ID" value="maker-PairedContig_5569-snap-gene-0.19-mRNA-1"/>
    <property type="gene ID" value="maker-PairedContig_5569-snap-gene-0.19"/>
</dbReference>
<proteinExistence type="predicted"/>
<dbReference type="AlphaFoldDB" id="A0A1I8EVG4"/>
<keyword evidence="1" id="KW-0812">Transmembrane</keyword>
<organism evidence="2">
    <name type="scientific">Wuchereria bancrofti</name>
    <dbReference type="NCBI Taxonomy" id="6293"/>
    <lineage>
        <taxon>Eukaryota</taxon>
        <taxon>Metazoa</taxon>
        <taxon>Ecdysozoa</taxon>
        <taxon>Nematoda</taxon>
        <taxon>Chromadorea</taxon>
        <taxon>Rhabditida</taxon>
        <taxon>Spirurina</taxon>
        <taxon>Spiruromorpha</taxon>
        <taxon>Filarioidea</taxon>
        <taxon>Onchocercidae</taxon>
        <taxon>Wuchereria</taxon>
    </lineage>
</organism>
<protein>
    <recommendedName>
        <fullName evidence="3">G protein-coupled receptor</fullName>
    </recommendedName>
</protein>
<reference evidence="2" key="1">
    <citation type="submission" date="2016-11" db="UniProtKB">
        <authorList>
            <consortium name="WormBaseParasite"/>
        </authorList>
    </citation>
    <scope>IDENTIFICATION</scope>
    <source>
        <strain evidence="2">pt0022</strain>
    </source>
</reference>
<feature type="transmembrane region" description="Helical" evidence="1">
    <location>
        <begin position="200"/>
        <end position="222"/>
    </location>
</feature>
<feature type="transmembrane region" description="Helical" evidence="1">
    <location>
        <begin position="110"/>
        <end position="129"/>
    </location>
</feature>
<evidence type="ECO:0000313" key="2">
    <source>
        <dbReference type="WBParaSite" id="maker-PairedContig_5569-snap-gene-0.19-mRNA-1"/>
    </source>
</evidence>
<evidence type="ECO:0008006" key="3">
    <source>
        <dbReference type="Google" id="ProtNLM"/>
    </source>
</evidence>
<name>A0A1I8EVG4_WUCBA</name>
<accession>A0A1I8EVG4</accession>
<evidence type="ECO:0000256" key="1">
    <source>
        <dbReference type="SAM" id="Phobius"/>
    </source>
</evidence>